<dbReference type="KEGG" id="rml:FF011L_15160"/>
<reference evidence="1 2" key="1">
    <citation type="submission" date="2019-02" db="EMBL/GenBank/DDBJ databases">
        <title>Deep-cultivation of Planctomycetes and their phenomic and genomic characterization uncovers novel biology.</title>
        <authorList>
            <person name="Wiegand S."/>
            <person name="Jogler M."/>
            <person name="Boedeker C."/>
            <person name="Pinto D."/>
            <person name="Vollmers J."/>
            <person name="Rivas-Marin E."/>
            <person name="Kohn T."/>
            <person name="Peeters S.H."/>
            <person name="Heuer A."/>
            <person name="Rast P."/>
            <person name="Oberbeckmann S."/>
            <person name="Bunk B."/>
            <person name="Jeske O."/>
            <person name="Meyerdierks A."/>
            <person name="Storesund J.E."/>
            <person name="Kallscheuer N."/>
            <person name="Luecker S."/>
            <person name="Lage O.M."/>
            <person name="Pohl T."/>
            <person name="Merkel B.J."/>
            <person name="Hornburger P."/>
            <person name="Mueller R.-W."/>
            <person name="Bruemmer F."/>
            <person name="Labrenz M."/>
            <person name="Spormann A.M."/>
            <person name="Op den Camp H."/>
            <person name="Overmann J."/>
            <person name="Amann R."/>
            <person name="Jetten M.S.M."/>
            <person name="Mascher T."/>
            <person name="Medema M.H."/>
            <person name="Devos D.P."/>
            <person name="Kaster A.-K."/>
            <person name="Ovreas L."/>
            <person name="Rohde M."/>
            <person name="Galperin M.Y."/>
            <person name="Jogler C."/>
        </authorList>
    </citation>
    <scope>NUCLEOTIDE SEQUENCE [LARGE SCALE GENOMIC DNA]</scope>
    <source>
        <strain evidence="1 2">FF011L</strain>
    </source>
</reference>
<evidence type="ECO:0000313" key="1">
    <source>
        <dbReference type="EMBL" id="QDS92767.1"/>
    </source>
</evidence>
<keyword evidence="2" id="KW-1185">Reference proteome</keyword>
<protein>
    <submittedName>
        <fullName evidence="1">Uncharacterized protein</fullName>
    </submittedName>
</protein>
<dbReference type="EMBL" id="CP036262">
    <property type="protein sequence ID" value="QDS92767.1"/>
    <property type="molecule type" value="Genomic_DNA"/>
</dbReference>
<organism evidence="1 2">
    <name type="scientific">Roseimaritima multifibrata</name>
    <dbReference type="NCBI Taxonomy" id="1930274"/>
    <lineage>
        <taxon>Bacteria</taxon>
        <taxon>Pseudomonadati</taxon>
        <taxon>Planctomycetota</taxon>
        <taxon>Planctomycetia</taxon>
        <taxon>Pirellulales</taxon>
        <taxon>Pirellulaceae</taxon>
        <taxon>Roseimaritima</taxon>
    </lineage>
</organism>
<dbReference type="Proteomes" id="UP000320672">
    <property type="component" value="Chromosome"/>
</dbReference>
<dbReference type="AlphaFoldDB" id="A0A517MDB2"/>
<dbReference type="OrthoDB" id="244112at2"/>
<accession>A0A517MDB2</accession>
<name>A0A517MDB2_9BACT</name>
<gene>
    <name evidence="1" type="ORF">FF011L_15160</name>
</gene>
<sequence>MVALLLLHRWPNLMLCVGICSASLLWGGTRGIAVGQETPALTEGEQRQLIDAFGSPVFAEREEATQRARQQGIKIIGPLKEAAKSHPDPEVRARANALYTRVVDGDFEARAAAFMAGDPIGENFPGWEYVQSVMDDCPELRELFLETSRRHPRAMEALDGDSRARRLELDLLAHRLRTQMYDNSQVPTKEDVLPLIWTLADPRIPISVDVHKLCLSLMNKAAANELRTDAQLGPPFRRLVGSWVRRSPVEYAEMTLMLAMQWNLESEGMVLAQRAAFQSRERVNIHAGIVGIAKFGAADDVSWLIPFFADNDPLTQAEMKEATLEVRTSDVAMAGIAYLYKVPLKEIGFADANEHPIAAFDPTTVGFKKGDETEREKVRKKIKALIEERTGKPVFFPDPEPEPNEDSD</sequence>
<proteinExistence type="predicted"/>
<evidence type="ECO:0000313" key="2">
    <source>
        <dbReference type="Proteomes" id="UP000320672"/>
    </source>
</evidence>